<dbReference type="InterPro" id="IPR027417">
    <property type="entry name" value="P-loop_NTPase"/>
</dbReference>
<dbReference type="PANTHER" id="PTHR45797">
    <property type="entry name" value="RAD54-LIKE"/>
    <property type="match status" value="1"/>
</dbReference>
<reference evidence="12 13" key="2">
    <citation type="journal article" date="2013" name="IMA Fungus">
        <title>IMA Genome-F 1: Ceratocystis fimbriata: Draft nuclear genome sequence for the plant pathogen, Ceratocystis fimbriata.</title>
        <authorList>
            <person name="Wilken P.M."/>
            <person name="Steenkamp E.T."/>
            <person name="Wingfield M.J."/>
            <person name="de Beer Z.W."/>
            <person name="Wingfield B.D."/>
        </authorList>
    </citation>
    <scope>NUCLEOTIDE SEQUENCE [LARGE SCALE GENOMIC DNA]</scope>
    <source>
        <strain evidence="12 13">CBS 114723</strain>
    </source>
</reference>
<dbReference type="SUPFAM" id="SSF52540">
    <property type="entry name" value="P-loop containing nucleoside triphosphate hydrolases"/>
    <property type="match status" value="2"/>
</dbReference>
<dbReference type="Pfam" id="PF00176">
    <property type="entry name" value="SNF2-rel_dom"/>
    <property type="match status" value="1"/>
</dbReference>
<evidence type="ECO:0000313" key="12">
    <source>
        <dbReference type="EMBL" id="PHH54357.1"/>
    </source>
</evidence>
<feature type="compositionally biased region" description="Low complexity" evidence="9">
    <location>
        <begin position="1643"/>
        <end position="1664"/>
    </location>
</feature>
<evidence type="ECO:0000256" key="9">
    <source>
        <dbReference type="SAM" id="MobiDB-lite"/>
    </source>
</evidence>
<feature type="compositionally biased region" description="Low complexity" evidence="9">
    <location>
        <begin position="1751"/>
        <end position="1770"/>
    </location>
</feature>
<evidence type="ECO:0000256" key="5">
    <source>
        <dbReference type="ARBA" id="ARBA00022806"/>
    </source>
</evidence>
<dbReference type="InterPro" id="IPR038718">
    <property type="entry name" value="SNF2-like_sf"/>
</dbReference>
<evidence type="ECO:0000259" key="11">
    <source>
        <dbReference type="PROSITE" id="PS51194"/>
    </source>
</evidence>
<dbReference type="CDD" id="cd18793">
    <property type="entry name" value="SF2_C_SNF"/>
    <property type="match status" value="1"/>
</dbReference>
<dbReference type="PROSITE" id="PS51194">
    <property type="entry name" value="HELICASE_CTER"/>
    <property type="match status" value="1"/>
</dbReference>
<evidence type="ECO:0000256" key="2">
    <source>
        <dbReference type="ARBA" id="ARBA00007025"/>
    </source>
</evidence>
<dbReference type="EMBL" id="APWK03000028">
    <property type="protein sequence ID" value="PHH54357.1"/>
    <property type="molecule type" value="Genomic_DNA"/>
</dbReference>
<dbReference type="SMART" id="SM00487">
    <property type="entry name" value="DEXDc"/>
    <property type="match status" value="1"/>
</dbReference>
<keyword evidence="5" id="KW-0347">Helicase</keyword>
<feature type="region of interest" description="Disordered" evidence="9">
    <location>
        <begin position="192"/>
        <end position="211"/>
    </location>
</feature>
<dbReference type="GO" id="GO:0005524">
    <property type="term" value="F:ATP binding"/>
    <property type="evidence" value="ECO:0007669"/>
    <property type="project" value="UniProtKB-KW"/>
</dbReference>
<feature type="compositionally biased region" description="Acidic residues" evidence="9">
    <location>
        <begin position="542"/>
        <end position="552"/>
    </location>
</feature>
<evidence type="ECO:0000256" key="6">
    <source>
        <dbReference type="ARBA" id="ARBA00022840"/>
    </source>
</evidence>
<comment type="subcellular location">
    <subcellularLocation>
        <location evidence="1">Nucleus</location>
    </subcellularLocation>
</comment>
<sequence>MSASPIPVFPPSQMHVQATQALSQPRLQTLQQGLLEMGEPPMLNLPGPDPNVVINPLPAPNHEPNIQLPNVVQNPPVHPPDHAPTFSKPRRRVHPISIITTATEAPQTSKLGICRPFLTDGTFSLQNRYPDSDDSSDSDGEGFSMVNTRRYARIQPKKAYKAVISVLNGRIQPGNLTSRDDSASDEESYIIGEHAGPDSSDLDQQGSENEDRAWDTTQNFLTTQAVNTIIDEKISEVVDIFTSDYLPRLRAKAFELWNEGRSERQIGSRLRKVSTTVAHLENRISSIRTQMHLTKWSSRNSLWHQTTCLEPSVIDLEKNKWLIEVVKGPRPAKITASIKPRVKRRKIEYTPSDSECEVISDSESSIGFIVDDEIQEKTTLPRASRGSIPPAVALRPLYPEPGVEKLTPAVAPTENTILMETNVDALQATPIEKSPENDIEMLYPELSNPIPTTAASINLESLPAKNGQKVDDMEDVVMEPDSAEPGSSTIPDSSAAIESRSQEKSASPAAPTSTSTKNSEESLFCSENPPPSPSVISISDGGGDDDDDDDDEAEDFVTYDLSLWKAIPNRFKCLLPKELLEVHGDMGRALVGAIYSMSANLRQKLFTEVTACNNLPENFWNTVMIRSSTETSVQIAAIALFKCAISGTFDHIRPEVFQKKKGSITGALMQCHRNLPPFYRALYDIQAGFPQTADDLIAGSDESGVEDQTEADMPNQASRKKQRFISKEVTAAYEERMRREQARWDAKVELAKKSKLQAEAIPNEKSRLIINMSKSEDEPFIYIPDSVANATSEIFDSQIEGIRFIWDNVVANDGEVSSNGCMLAHTMGLGKTMQVISVLLAIVEATHSSNPTVVSQIPKQYRRHRFLILCPAPLVDNWIKEIERWAGNSMMPQVLALGNMHSAQRNAVVEQWSKNSGCLILSFALLGRLFKTGDKMMQIIADSADIAIADEAHALNNTGTNIRRACDEIKTMAKVALTGSPMANNTLEYYHIVNWVAPKYMGSEEDFKISYARPIEDANVADATPNERYRARQLLKRLTKKMRHKVHRATLASLPINVLPRKQEYIIGFPPLKGLQEKLYSEYVRLHKQYGFSSDFGALDNLSIILTHPKCFAMKLRGTRAGRRAGDADNDIAERETLPKEMSQALLEIVDQEPDLDNVNLSWRSRHIMSILDECRKVKEKVLVFSQYLDVLDYFQDIFERQGRKYSRIDGSTDKRVALVDRFNRQDYEVFLIATKAGGTGLNIQGASRIIIVDFKYNPMWEQQAIGRAFRIKQTKDVYVYRFVGSGSSESGMFHRAVFKMQLTDAVVDEKTQIARSELRKGSKVVHLTEPISQPYDKYLGVDGVLDKLLTDTSSQKGIVYVDHTDTFAEPDEEIPVSDDIAKHVNDELRAIEEREKSGGHAVPLAPLGHGSAAGGSQVYRRNAKGQADTARDGTNSSSNIGDHTMALYQDLPYHERPRLARLQSLVNEHNSLPAYNGQLPLTLDGSKDTDFPEHAIFRQNLRLSFMRAVGSTSNASKITTQAEEGKATARSMIIDDYLSVNIRGDLPRRTRENLVLDLMGQDRFALAFLNQLHGLTNNMIAVSMDRVLREKHRELKVMDEHKYRDLFPVELRAHYWGQAVLPQDSSVANVAILVTPANAVAATPTTPRTPTTPTTRGNTSVTPNGTPQAKPVARDNIHASLLHKVGTRQKRQPLPTHRDPDHLAQMRSRIVANAAATQSPASSSGTNKGHINRDLAVLEAVRRRRDRQASLVSSVSSPGSVSTSGSRKS</sequence>
<protein>
    <submittedName>
        <fullName evidence="12">DNA excision repair protein CSB</fullName>
    </submittedName>
</protein>
<evidence type="ECO:0000256" key="8">
    <source>
        <dbReference type="ARBA" id="ARBA00023242"/>
    </source>
</evidence>
<dbReference type="Pfam" id="PF24580">
    <property type="entry name" value="DUF7607"/>
    <property type="match status" value="1"/>
</dbReference>
<dbReference type="Gene3D" id="3.40.50.10810">
    <property type="entry name" value="Tandem AAA-ATPase domain"/>
    <property type="match status" value="1"/>
</dbReference>
<feature type="region of interest" description="Disordered" evidence="9">
    <location>
        <begin position="1714"/>
        <end position="1770"/>
    </location>
</feature>
<dbReference type="GO" id="GO:0003677">
    <property type="term" value="F:DNA binding"/>
    <property type="evidence" value="ECO:0007669"/>
    <property type="project" value="UniProtKB-KW"/>
</dbReference>
<dbReference type="InterPro" id="IPR049730">
    <property type="entry name" value="SNF2/RAD54-like_C"/>
</dbReference>
<keyword evidence="4" id="KW-0378">Hydrolase</keyword>
<dbReference type="Pfam" id="PF00271">
    <property type="entry name" value="Helicase_C"/>
    <property type="match status" value="1"/>
</dbReference>
<dbReference type="PROSITE" id="PS51192">
    <property type="entry name" value="HELICASE_ATP_BIND_1"/>
    <property type="match status" value="1"/>
</dbReference>
<dbReference type="GO" id="GO:0004386">
    <property type="term" value="F:helicase activity"/>
    <property type="evidence" value="ECO:0007669"/>
    <property type="project" value="UniProtKB-KW"/>
</dbReference>
<comment type="similarity">
    <text evidence="2">Belongs to the SNF2/RAD54 helicase family.</text>
</comment>
<feature type="region of interest" description="Disordered" evidence="9">
    <location>
        <begin position="479"/>
        <end position="552"/>
    </location>
</feature>
<dbReference type="InterPro" id="IPR056026">
    <property type="entry name" value="DUF7607"/>
</dbReference>
<dbReference type="Gene3D" id="3.40.50.300">
    <property type="entry name" value="P-loop containing nucleotide triphosphate hydrolases"/>
    <property type="match status" value="1"/>
</dbReference>
<evidence type="ECO:0000313" key="13">
    <source>
        <dbReference type="Proteomes" id="UP000222788"/>
    </source>
</evidence>
<dbReference type="GO" id="GO:0005634">
    <property type="term" value="C:nucleus"/>
    <property type="evidence" value="ECO:0007669"/>
    <property type="project" value="UniProtKB-SubCell"/>
</dbReference>
<dbReference type="OrthoDB" id="2020972at2759"/>
<keyword evidence="6" id="KW-0067">ATP-binding</keyword>
<dbReference type="SMART" id="SM00490">
    <property type="entry name" value="HELICc"/>
    <property type="match status" value="1"/>
</dbReference>
<dbReference type="Proteomes" id="UP000222788">
    <property type="component" value="Unassembled WGS sequence"/>
</dbReference>
<keyword evidence="13" id="KW-1185">Reference proteome</keyword>
<name>A0A2C5X9M7_9PEZI</name>
<comment type="caution">
    <text evidence="12">The sequence shown here is derived from an EMBL/GenBank/DDBJ whole genome shotgun (WGS) entry which is preliminary data.</text>
</comment>
<keyword evidence="8" id="KW-0539">Nucleus</keyword>
<dbReference type="InterPro" id="IPR001650">
    <property type="entry name" value="Helicase_C-like"/>
</dbReference>
<accession>A0A2C5X9M7</accession>
<dbReference type="PANTHER" id="PTHR45797:SF1">
    <property type="entry name" value="HELICASE ARIP4"/>
    <property type="match status" value="1"/>
</dbReference>
<dbReference type="InterPro" id="IPR044574">
    <property type="entry name" value="ARIP4-like"/>
</dbReference>
<keyword evidence="3" id="KW-0547">Nucleotide-binding</keyword>
<evidence type="ECO:0000256" key="4">
    <source>
        <dbReference type="ARBA" id="ARBA00022801"/>
    </source>
</evidence>
<dbReference type="STRING" id="1035309.A0A2C5X9M7"/>
<feature type="compositionally biased region" description="Polar residues" evidence="9">
    <location>
        <begin position="1716"/>
        <end position="1730"/>
    </location>
</feature>
<reference evidence="12 13" key="1">
    <citation type="journal article" date="2013" name="Fungal Biol.">
        <title>Analysis of microsatellite markers in the genome of the plant pathogen Ceratocystis fimbriata.</title>
        <authorList>
            <person name="Simpson M.C."/>
            <person name="Wilken P.M."/>
            <person name="Coetzee M.P."/>
            <person name="Wingfield M.J."/>
            <person name="Wingfield B.D."/>
        </authorList>
    </citation>
    <scope>NUCLEOTIDE SEQUENCE [LARGE SCALE GENOMIC DNA]</scope>
    <source>
        <strain evidence="12 13">CBS 114723</strain>
    </source>
</reference>
<evidence type="ECO:0000259" key="10">
    <source>
        <dbReference type="PROSITE" id="PS51192"/>
    </source>
</evidence>
<feature type="region of interest" description="Disordered" evidence="9">
    <location>
        <begin position="1643"/>
        <end position="1673"/>
    </location>
</feature>
<dbReference type="InterPro" id="IPR000330">
    <property type="entry name" value="SNF2_N"/>
</dbReference>
<evidence type="ECO:0000256" key="1">
    <source>
        <dbReference type="ARBA" id="ARBA00004123"/>
    </source>
</evidence>
<feature type="domain" description="Helicase C-terminal" evidence="11">
    <location>
        <begin position="1170"/>
        <end position="1320"/>
    </location>
</feature>
<feature type="compositionally biased region" description="Low complexity" evidence="9">
    <location>
        <begin position="505"/>
        <end position="516"/>
    </location>
</feature>
<gene>
    <name evidence="12" type="primary">CSB</name>
    <name evidence="12" type="ORF">CFIMG_000704RA</name>
</gene>
<evidence type="ECO:0000256" key="3">
    <source>
        <dbReference type="ARBA" id="ARBA00022741"/>
    </source>
</evidence>
<feature type="domain" description="Helicase ATP-binding" evidence="10">
    <location>
        <begin position="812"/>
        <end position="999"/>
    </location>
</feature>
<keyword evidence="7" id="KW-0238">DNA-binding</keyword>
<organism evidence="12 13">
    <name type="scientific">Ceratocystis fimbriata CBS 114723</name>
    <dbReference type="NCBI Taxonomy" id="1035309"/>
    <lineage>
        <taxon>Eukaryota</taxon>
        <taxon>Fungi</taxon>
        <taxon>Dikarya</taxon>
        <taxon>Ascomycota</taxon>
        <taxon>Pezizomycotina</taxon>
        <taxon>Sordariomycetes</taxon>
        <taxon>Hypocreomycetidae</taxon>
        <taxon>Microascales</taxon>
        <taxon>Ceratocystidaceae</taxon>
        <taxon>Ceratocystis</taxon>
    </lineage>
</organism>
<dbReference type="GO" id="GO:0016887">
    <property type="term" value="F:ATP hydrolysis activity"/>
    <property type="evidence" value="ECO:0007669"/>
    <property type="project" value="InterPro"/>
</dbReference>
<proteinExistence type="inferred from homology"/>
<evidence type="ECO:0000256" key="7">
    <source>
        <dbReference type="ARBA" id="ARBA00023125"/>
    </source>
</evidence>
<dbReference type="InterPro" id="IPR014001">
    <property type="entry name" value="Helicase_ATP-bd"/>
</dbReference>